<organism evidence="3 4">
    <name type="scientific">Paragemmobacter straminiformis</name>
    <dbReference type="NCBI Taxonomy" id="2045119"/>
    <lineage>
        <taxon>Bacteria</taxon>
        <taxon>Pseudomonadati</taxon>
        <taxon>Pseudomonadota</taxon>
        <taxon>Alphaproteobacteria</taxon>
        <taxon>Rhodobacterales</taxon>
        <taxon>Paracoccaceae</taxon>
        <taxon>Paragemmobacter</taxon>
    </lineage>
</organism>
<feature type="binding site" evidence="1">
    <location>
        <begin position="65"/>
        <end position="67"/>
    </location>
    <ligand>
        <name>L-histidine</name>
        <dbReference type="ChEBI" id="CHEBI:57595"/>
    </ligand>
</feature>
<dbReference type="GO" id="GO:0005737">
    <property type="term" value="C:cytoplasm"/>
    <property type="evidence" value="ECO:0007669"/>
    <property type="project" value="InterPro"/>
</dbReference>
<feature type="binding site" evidence="1">
    <location>
        <position position="305"/>
    </location>
    <ligand>
        <name>L-histidine</name>
        <dbReference type="ChEBI" id="CHEBI:57595"/>
    </ligand>
</feature>
<dbReference type="PANTHER" id="PTHR43707">
    <property type="entry name" value="HISTIDYL-TRNA SYNTHETASE"/>
    <property type="match status" value="1"/>
</dbReference>
<accession>A0A842I5W3</accession>
<feature type="binding site" evidence="1">
    <location>
        <position position="110"/>
    </location>
    <ligand>
        <name>L-histidine</name>
        <dbReference type="ChEBI" id="CHEBI:57595"/>
    </ligand>
</feature>
<feature type="binding site" evidence="1">
    <location>
        <position position="106"/>
    </location>
    <ligand>
        <name>L-histidine</name>
        <dbReference type="ChEBI" id="CHEBI:57595"/>
    </ligand>
</feature>
<evidence type="ECO:0000256" key="1">
    <source>
        <dbReference type="PIRSR" id="PIRSR001549-1"/>
    </source>
</evidence>
<evidence type="ECO:0000313" key="4">
    <source>
        <dbReference type="Proteomes" id="UP000555411"/>
    </source>
</evidence>
<sequence>MTTKADIRAEAEALFAAFRAAGAVPVEADILLPAETLLDLYGEDIRARAYVTNDPLRGEMVLRPDFTVPVVQAHMAHGADPARYCYLGEVFRKQDHRGPRANEYMQVGFELFDRTAPEAADAEVFALFAGLLAPLGLRAATGDIGILMAAVRGLSTSERRKAALLRHVWRPRRFRQLLDRFSGRAPVPDARAKLLERLASDSPEALIEAAGSFVGLRSPEEIAARAAALIEDAATPALAAPEAALLYDLLSLQAPARAALAHLRGITPMLPAIAPAVDRFAARLDALHARGIDTATLPFEASHGRTSLEYYDGFVFSFHASDPALPPVASGGRYDALTGVLGQGQSIPAVGGVIRPGLVARLKGGAQ</sequence>
<reference evidence="3 4" key="1">
    <citation type="journal article" date="2017" name="Int. J. Syst. Evol. Microbiol.">
        <title>Gemmobacter straminiformis sp. nov., isolated from an artificial fountain.</title>
        <authorList>
            <person name="Kang J.Y."/>
            <person name="Kim M.J."/>
            <person name="Chun J."/>
            <person name="Son K.P."/>
            <person name="Jahng K.Y."/>
        </authorList>
    </citation>
    <scope>NUCLEOTIDE SEQUENCE [LARGE SCALE GENOMIC DNA]</scope>
    <source>
        <strain evidence="3 4">CAM-8</strain>
    </source>
</reference>
<dbReference type="InterPro" id="IPR041715">
    <property type="entry name" value="HisRS-like_core"/>
</dbReference>
<dbReference type="InterPro" id="IPR045864">
    <property type="entry name" value="aa-tRNA-synth_II/BPL/LPL"/>
</dbReference>
<evidence type="ECO:0000259" key="2">
    <source>
        <dbReference type="Pfam" id="PF13393"/>
    </source>
</evidence>
<dbReference type="GO" id="GO:0016757">
    <property type="term" value="F:glycosyltransferase activity"/>
    <property type="evidence" value="ECO:0007669"/>
    <property type="project" value="UniProtKB-KW"/>
</dbReference>
<dbReference type="AlphaFoldDB" id="A0A842I5W3"/>
<proteinExistence type="predicted"/>
<dbReference type="Gene3D" id="3.30.930.10">
    <property type="entry name" value="Bira Bifunctional Protein, Domain 2"/>
    <property type="match status" value="1"/>
</dbReference>
<name>A0A842I5W3_9RHOB</name>
<gene>
    <name evidence="3" type="ORF">H7F16_05765</name>
</gene>
<dbReference type="Pfam" id="PF13393">
    <property type="entry name" value="tRNA-synt_His"/>
    <property type="match status" value="1"/>
</dbReference>
<dbReference type="Proteomes" id="UP000555411">
    <property type="component" value="Unassembled WGS sequence"/>
</dbReference>
<feature type="binding site" evidence="1">
    <location>
        <position position="92"/>
    </location>
    <ligand>
        <name>L-histidine</name>
        <dbReference type="ChEBI" id="CHEBI:57595"/>
    </ligand>
</feature>
<feature type="binding site" evidence="1">
    <location>
        <begin position="310"/>
        <end position="311"/>
    </location>
    <ligand>
        <name>L-histidine</name>
        <dbReference type="ChEBI" id="CHEBI:57595"/>
    </ligand>
</feature>
<dbReference type="InterPro" id="IPR004516">
    <property type="entry name" value="HisRS/HisZ"/>
</dbReference>
<dbReference type="GO" id="GO:0004821">
    <property type="term" value="F:histidine-tRNA ligase activity"/>
    <property type="evidence" value="ECO:0007669"/>
    <property type="project" value="TreeGrafter"/>
</dbReference>
<dbReference type="RefSeq" id="WP_185796561.1">
    <property type="nucleotide sequence ID" value="NZ_JACLQD010000001.1"/>
</dbReference>
<dbReference type="PANTHER" id="PTHR43707:SF1">
    <property type="entry name" value="HISTIDINE--TRNA LIGASE, MITOCHONDRIAL-RELATED"/>
    <property type="match status" value="1"/>
</dbReference>
<keyword evidence="3" id="KW-0328">Glycosyltransferase</keyword>
<dbReference type="PIRSF" id="PIRSF001549">
    <property type="entry name" value="His-tRNA_synth"/>
    <property type="match status" value="1"/>
</dbReference>
<comment type="caution">
    <text evidence="3">The sequence shown here is derived from an EMBL/GenBank/DDBJ whole genome shotgun (WGS) entry which is preliminary data.</text>
</comment>
<dbReference type="SUPFAM" id="SSF55681">
    <property type="entry name" value="Class II aaRS and biotin synthetases"/>
    <property type="match status" value="1"/>
</dbReference>
<keyword evidence="4" id="KW-1185">Reference proteome</keyword>
<keyword evidence="3" id="KW-0808">Transferase</keyword>
<dbReference type="GO" id="GO:0006427">
    <property type="term" value="P:histidyl-tRNA aminoacylation"/>
    <property type="evidence" value="ECO:0007669"/>
    <property type="project" value="TreeGrafter"/>
</dbReference>
<dbReference type="NCBIfam" id="NF008952">
    <property type="entry name" value="PRK12295.1-5"/>
    <property type="match status" value="1"/>
</dbReference>
<evidence type="ECO:0000313" key="3">
    <source>
        <dbReference type="EMBL" id="MBC2835005.1"/>
    </source>
</evidence>
<protein>
    <submittedName>
        <fullName evidence="3">ATP phosphoribosyltransferase regulatory subunit</fullName>
    </submittedName>
</protein>
<dbReference type="EMBL" id="JACLQD010000001">
    <property type="protein sequence ID" value="MBC2835005.1"/>
    <property type="molecule type" value="Genomic_DNA"/>
</dbReference>
<feature type="domain" description="Class II Histidinyl-tRNA synthetase (HisRS)-like catalytic core" evidence="2">
    <location>
        <begin position="8"/>
        <end position="251"/>
    </location>
</feature>